<dbReference type="EMBL" id="LXQA010675254">
    <property type="protein sequence ID" value="MCI65404.1"/>
    <property type="molecule type" value="Genomic_DNA"/>
</dbReference>
<accession>A0A392TXI6</accession>
<feature type="non-terminal residue" evidence="1">
    <location>
        <position position="1"/>
    </location>
</feature>
<dbReference type="Proteomes" id="UP000265520">
    <property type="component" value="Unassembled WGS sequence"/>
</dbReference>
<proteinExistence type="predicted"/>
<dbReference type="AlphaFoldDB" id="A0A392TXI6"/>
<evidence type="ECO:0000313" key="2">
    <source>
        <dbReference type="Proteomes" id="UP000265520"/>
    </source>
</evidence>
<comment type="caution">
    <text evidence="1">The sequence shown here is derived from an EMBL/GenBank/DDBJ whole genome shotgun (WGS) entry which is preliminary data.</text>
</comment>
<reference evidence="1 2" key="1">
    <citation type="journal article" date="2018" name="Front. Plant Sci.">
        <title>Red Clover (Trifolium pratense) and Zigzag Clover (T. medium) - A Picture of Genomic Similarities and Differences.</title>
        <authorList>
            <person name="Dluhosova J."/>
            <person name="Istvanek J."/>
            <person name="Nedelnik J."/>
            <person name="Repkova J."/>
        </authorList>
    </citation>
    <scope>NUCLEOTIDE SEQUENCE [LARGE SCALE GENOMIC DNA]</scope>
    <source>
        <strain evidence="2">cv. 10/8</strain>
        <tissue evidence="1">Leaf</tissue>
    </source>
</reference>
<name>A0A392TXI6_9FABA</name>
<organism evidence="1 2">
    <name type="scientific">Trifolium medium</name>
    <dbReference type="NCBI Taxonomy" id="97028"/>
    <lineage>
        <taxon>Eukaryota</taxon>
        <taxon>Viridiplantae</taxon>
        <taxon>Streptophyta</taxon>
        <taxon>Embryophyta</taxon>
        <taxon>Tracheophyta</taxon>
        <taxon>Spermatophyta</taxon>
        <taxon>Magnoliopsida</taxon>
        <taxon>eudicotyledons</taxon>
        <taxon>Gunneridae</taxon>
        <taxon>Pentapetalae</taxon>
        <taxon>rosids</taxon>
        <taxon>fabids</taxon>
        <taxon>Fabales</taxon>
        <taxon>Fabaceae</taxon>
        <taxon>Papilionoideae</taxon>
        <taxon>50 kb inversion clade</taxon>
        <taxon>NPAAA clade</taxon>
        <taxon>Hologalegina</taxon>
        <taxon>IRL clade</taxon>
        <taxon>Trifolieae</taxon>
        <taxon>Trifolium</taxon>
    </lineage>
</organism>
<keyword evidence="2" id="KW-1185">Reference proteome</keyword>
<protein>
    <submittedName>
        <fullName evidence="1">Uncharacterized protein</fullName>
    </submittedName>
</protein>
<evidence type="ECO:0000313" key="1">
    <source>
        <dbReference type="EMBL" id="MCI65404.1"/>
    </source>
</evidence>
<sequence length="38" mass="4243">DWKGKAEVVLRMAKRRVCFGIGRYLSLLLTSSLPPSGH</sequence>